<feature type="transmembrane region" description="Helical" evidence="8">
    <location>
        <begin position="651"/>
        <end position="672"/>
    </location>
</feature>
<feature type="transmembrane region" description="Helical" evidence="8">
    <location>
        <begin position="878"/>
        <end position="899"/>
    </location>
</feature>
<feature type="transmembrane region" description="Helical" evidence="8">
    <location>
        <begin position="310"/>
        <end position="327"/>
    </location>
</feature>
<dbReference type="Pfam" id="PF00361">
    <property type="entry name" value="Proton_antipo_M"/>
    <property type="match status" value="3"/>
</dbReference>
<protein>
    <submittedName>
        <fullName evidence="10">Oxidoreductase</fullName>
    </submittedName>
</protein>
<dbReference type="InterPro" id="IPR003918">
    <property type="entry name" value="NADH_UbQ_OxRdtase"/>
</dbReference>
<feature type="transmembrane region" description="Helical" evidence="8">
    <location>
        <begin position="1096"/>
        <end position="1115"/>
    </location>
</feature>
<dbReference type="PRINTS" id="PR01437">
    <property type="entry name" value="NUOXDRDTASE4"/>
</dbReference>
<comment type="subcellular location">
    <subcellularLocation>
        <location evidence="1">Cell membrane</location>
        <topology evidence="1">Multi-pass membrane protein</topology>
    </subcellularLocation>
    <subcellularLocation>
        <location evidence="7">Membrane</location>
        <topology evidence="7">Multi-pass membrane protein</topology>
    </subcellularLocation>
</comment>
<evidence type="ECO:0000256" key="1">
    <source>
        <dbReference type="ARBA" id="ARBA00004651"/>
    </source>
</evidence>
<dbReference type="EMBL" id="SJFN01000019">
    <property type="protein sequence ID" value="TBW36631.1"/>
    <property type="molecule type" value="Genomic_DNA"/>
</dbReference>
<dbReference type="GO" id="GO:0008137">
    <property type="term" value="F:NADH dehydrogenase (ubiquinone) activity"/>
    <property type="evidence" value="ECO:0007669"/>
    <property type="project" value="InterPro"/>
</dbReference>
<evidence type="ECO:0000256" key="6">
    <source>
        <dbReference type="ARBA" id="ARBA00023136"/>
    </source>
</evidence>
<reference evidence="10 11" key="1">
    <citation type="submission" date="2019-02" db="EMBL/GenBank/DDBJ databases">
        <title>Siculibacillus lacustris gen. nov., sp. nov., a new rosette-forming bacterium isolated from a freshwater crater lake (Lake St. Ana, Romania).</title>
        <authorList>
            <person name="Felfoldi T."/>
            <person name="Marton Z."/>
            <person name="Szabo A."/>
            <person name="Mentes A."/>
            <person name="Boka K."/>
            <person name="Marialigeti K."/>
            <person name="Mathe I."/>
            <person name="Koncz M."/>
            <person name="Schumann P."/>
            <person name="Toth E."/>
        </authorList>
    </citation>
    <scope>NUCLEOTIDE SEQUENCE [LARGE SCALE GENOMIC DNA]</scope>
    <source>
        <strain evidence="10 11">SA-279</strain>
    </source>
</reference>
<dbReference type="RefSeq" id="WP_131310138.1">
    <property type="nucleotide sequence ID" value="NZ_SJFN01000019.1"/>
</dbReference>
<name>A0A4Q9VM66_9HYPH</name>
<feature type="transmembrane region" description="Helical" evidence="8">
    <location>
        <begin position="573"/>
        <end position="595"/>
    </location>
</feature>
<evidence type="ECO:0000313" key="11">
    <source>
        <dbReference type="Proteomes" id="UP000292781"/>
    </source>
</evidence>
<accession>A0A4Q9VM66</accession>
<feature type="transmembrane region" description="Helical" evidence="8">
    <location>
        <begin position="361"/>
        <end position="383"/>
    </location>
</feature>
<feature type="transmembrane region" description="Helical" evidence="8">
    <location>
        <begin position="787"/>
        <end position="804"/>
    </location>
</feature>
<dbReference type="AlphaFoldDB" id="A0A4Q9VM66"/>
<feature type="transmembrane region" description="Helical" evidence="8">
    <location>
        <begin position="759"/>
        <end position="780"/>
    </location>
</feature>
<feature type="transmembrane region" description="Helical" evidence="8">
    <location>
        <begin position="38"/>
        <end position="59"/>
    </location>
</feature>
<evidence type="ECO:0000259" key="9">
    <source>
        <dbReference type="Pfam" id="PF00361"/>
    </source>
</evidence>
<dbReference type="OrthoDB" id="9811798at2"/>
<feature type="domain" description="NADH:quinone oxidoreductase/Mrp antiporter transmembrane" evidence="9">
    <location>
        <begin position="804"/>
        <end position="1107"/>
    </location>
</feature>
<feature type="transmembrane region" description="Helical" evidence="8">
    <location>
        <begin position="1135"/>
        <end position="1164"/>
    </location>
</feature>
<feature type="transmembrane region" description="Helical" evidence="8">
    <location>
        <begin position="281"/>
        <end position="298"/>
    </location>
</feature>
<feature type="transmembrane region" description="Helical" evidence="8">
    <location>
        <begin position="184"/>
        <end position="204"/>
    </location>
</feature>
<feature type="domain" description="NADH:quinone oxidoreductase/Mrp antiporter transmembrane" evidence="9">
    <location>
        <begin position="12"/>
        <end position="154"/>
    </location>
</feature>
<gene>
    <name evidence="10" type="ORF">EYW49_13625</name>
</gene>
<dbReference type="GO" id="GO:0042773">
    <property type="term" value="P:ATP synthesis coupled electron transport"/>
    <property type="evidence" value="ECO:0007669"/>
    <property type="project" value="InterPro"/>
</dbReference>
<dbReference type="Proteomes" id="UP000292781">
    <property type="component" value="Unassembled WGS sequence"/>
</dbReference>
<dbReference type="GO" id="GO:0005886">
    <property type="term" value="C:plasma membrane"/>
    <property type="evidence" value="ECO:0007669"/>
    <property type="project" value="UniProtKB-SubCell"/>
</dbReference>
<dbReference type="InterPro" id="IPR052175">
    <property type="entry name" value="ComplexI-like_HydComp"/>
</dbReference>
<evidence type="ECO:0000256" key="5">
    <source>
        <dbReference type="ARBA" id="ARBA00023002"/>
    </source>
</evidence>
<feature type="transmembrane region" description="Helical" evidence="8">
    <location>
        <begin position="256"/>
        <end position="275"/>
    </location>
</feature>
<dbReference type="GO" id="GO:0016491">
    <property type="term" value="F:oxidoreductase activity"/>
    <property type="evidence" value="ECO:0007669"/>
    <property type="project" value="UniProtKB-KW"/>
</dbReference>
<proteinExistence type="predicted"/>
<keyword evidence="6 8" id="KW-0472">Membrane</keyword>
<evidence type="ECO:0000256" key="7">
    <source>
        <dbReference type="RuleBase" id="RU000320"/>
    </source>
</evidence>
<feature type="transmembrane region" description="Helical" evidence="8">
    <location>
        <begin position="12"/>
        <end position="31"/>
    </location>
</feature>
<feature type="transmembrane region" description="Helical" evidence="8">
    <location>
        <begin position="1057"/>
        <end position="1076"/>
    </location>
</feature>
<keyword evidence="5" id="KW-0560">Oxidoreductase</keyword>
<evidence type="ECO:0000256" key="2">
    <source>
        <dbReference type="ARBA" id="ARBA00022475"/>
    </source>
</evidence>
<keyword evidence="11" id="KW-1185">Reference proteome</keyword>
<dbReference type="InterPro" id="IPR001750">
    <property type="entry name" value="ND/Mrp_TM"/>
</dbReference>
<feature type="domain" description="NADH:quinone oxidoreductase/Mrp antiporter transmembrane" evidence="9">
    <location>
        <begin position="332"/>
        <end position="625"/>
    </location>
</feature>
<feature type="transmembrane region" description="Helical" evidence="8">
    <location>
        <begin position="963"/>
        <end position="981"/>
    </location>
</feature>
<feature type="transmembrane region" description="Helical" evidence="8">
    <location>
        <begin position="508"/>
        <end position="530"/>
    </location>
</feature>
<comment type="caution">
    <text evidence="10">The sequence shown here is derived from an EMBL/GenBank/DDBJ whole genome shotgun (WGS) entry which is preliminary data.</text>
</comment>
<sequence length="1264" mass="132634">MLSIATTEPMALAWTGAIFLLFGEIAALLCLPRLPRVIVASTIAELGYVLMGFGLGGAAGDTGAVMHLIYQGVMRGLVIAAGWWLIRRTGSSNLADLAGSGRRMPIAATLFGFGMFSVMGLSPFKGSFSKFLILYAAIEQGHWAMAVVGTIATIVAAVYYILVIQRVCLEHPTRRIELAPGPKFAMPIAGGLAAITVLISIWPLPIQHLAEHLVGVLDPARVPEFESPWSALVLVPYVGGFVVWGVGLLSIKARDAVAVLLAVVTVAMVVFDPSLDPTTRLFALLFAAISCVMIVYSIDYMARTEWSNRYYFFAFLMTGSLIGVVTTHEFGNFYVFWELMTWTSYFLIVHEQTPKALRAGLIYFLMCAGGAYVMHLGILLVHAQIGSFEFSALAAQVDTIPPLVGLAIAGCFFVGFAVKTGLVPGHAWLPIAHPVAPSSISGPLSGLLTKAGIFGMVKVLYLVIGVGALARFSALGIGLDTVLVVLGCVTLLYGEIRALFEGELKRMLAYSTLAQVGEIAAILGIGTALATDAALLHTTNHAVMKTLLFYAAGAFILRSGHKKIADLAGLGRVMPFTAGCYALASVAIMGLPPFSGFVSKFLMIYAAAAAGRWEIAAVLLIGGVIGVVYYMRVVGTLFFKPYEGELDVHEAPASMLAAIGILAAAIVFGGLVPSFQLDLVARVGDLVSARAGLAPVVLPSLVVTWPLGATVAMVGAIAVWLVGRSSVVWAGRLAVAVLAVAFAAIVLEWGRFDLLSGCFALLIAGVGVLNMTHATAYLAHSHAQGRFYAAFGIMIAGLIGMTAAKDVFSFFAFWELMSSWALWAAIVHEETDDARREGFKYFLFNTVGASFMFLGLAMVVAAAGTFDLAGIGHALTTLPTLAFAPAIVLVFLGLVMKAAMLPVRIDWQMHPALAPTPVSGYISAVLLKSGPWGVLKLFTLFGGAALISRIGGTIGGQPLLMDVIAAIAGVTILYAGAMAVVQNGIKLLLIYSTVCQLGYVLMAVSLGTPLGVAGGLMHFVNHMLLKDTLFLCAGAVMVASHAHMLDELGGLGRRMPWTFGMFLLAGLSLAGVPPLAGFSSKWMIFEAAFQSGHWALGAAAMISSLFTLAAVLKFAHAAFMGTPTAKALAAHEAPLAMLIPMGILTVASVVIGVVPGLLLVPIAAIEAELGLVPIAATLTGPLPGLDGWHPGLLSVLVILVGAAVLPYLRLGRRAGIVHTAVHQCGVGDLLPEASRVGAVNLFESPNAAIRGLLTRKPAGDGKTA</sequence>
<evidence type="ECO:0000256" key="4">
    <source>
        <dbReference type="ARBA" id="ARBA00022989"/>
    </source>
</evidence>
<keyword evidence="2" id="KW-1003">Cell membrane</keyword>
<evidence type="ECO:0000256" key="3">
    <source>
        <dbReference type="ARBA" id="ARBA00022692"/>
    </source>
</evidence>
<organism evidence="10 11">
    <name type="scientific">Siculibacillus lacustris</name>
    <dbReference type="NCBI Taxonomy" id="1549641"/>
    <lineage>
        <taxon>Bacteria</taxon>
        <taxon>Pseudomonadati</taxon>
        <taxon>Pseudomonadota</taxon>
        <taxon>Alphaproteobacteria</taxon>
        <taxon>Hyphomicrobiales</taxon>
        <taxon>Ancalomicrobiaceae</taxon>
        <taxon>Siculibacillus</taxon>
    </lineage>
</organism>
<feature type="transmembrane region" description="Helical" evidence="8">
    <location>
        <begin position="144"/>
        <end position="163"/>
    </location>
</feature>
<feature type="transmembrane region" description="Helical" evidence="8">
    <location>
        <begin position="475"/>
        <end position="496"/>
    </location>
</feature>
<feature type="transmembrane region" description="Helical" evidence="8">
    <location>
        <begin position="729"/>
        <end position="747"/>
    </location>
</feature>
<keyword evidence="4 8" id="KW-1133">Transmembrane helix</keyword>
<feature type="transmembrane region" description="Helical" evidence="8">
    <location>
        <begin position="403"/>
        <end position="423"/>
    </location>
</feature>
<feature type="transmembrane region" description="Helical" evidence="8">
    <location>
        <begin position="933"/>
        <end position="951"/>
    </location>
</feature>
<feature type="transmembrane region" description="Helical" evidence="8">
    <location>
        <begin position="65"/>
        <end position="86"/>
    </location>
</feature>
<feature type="transmembrane region" description="Helical" evidence="8">
    <location>
        <begin position="229"/>
        <end position="249"/>
    </location>
</feature>
<dbReference type="PANTHER" id="PTHR42682">
    <property type="entry name" value="HYDROGENASE-4 COMPONENT F"/>
    <property type="match status" value="1"/>
</dbReference>
<feature type="transmembrane region" description="Helical" evidence="8">
    <location>
        <begin position="106"/>
        <end position="124"/>
    </location>
</feature>
<feature type="transmembrane region" description="Helical" evidence="8">
    <location>
        <begin position="333"/>
        <end position="349"/>
    </location>
</feature>
<feature type="transmembrane region" description="Helical" evidence="8">
    <location>
        <begin position="1188"/>
        <end position="1208"/>
    </location>
</feature>
<feature type="transmembrane region" description="Helical" evidence="8">
    <location>
        <begin position="444"/>
        <end position="469"/>
    </location>
</feature>
<evidence type="ECO:0000256" key="8">
    <source>
        <dbReference type="SAM" id="Phobius"/>
    </source>
</evidence>
<dbReference type="PANTHER" id="PTHR42682:SF4">
    <property type="entry name" value="NADH-UBIQUINONE_PLASTOQUINONE"/>
    <property type="match status" value="1"/>
</dbReference>
<evidence type="ECO:0000313" key="10">
    <source>
        <dbReference type="EMBL" id="TBW36631.1"/>
    </source>
</evidence>
<feature type="transmembrane region" description="Helical" evidence="8">
    <location>
        <begin position="615"/>
        <end position="639"/>
    </location>
</feature>
<keyword evidence="3 7" id="KW-0812">Transmembrane</keyword>
<feature type="transmembrane region" description="Helical" evidence="8">
    <location>
        <begin position="692"/>
        <end position="722"/>
    </location>
</feature>
<feature type="transmembrane region" description="Helical" evidence="8">
    <location>
        <begin position="841"/>
        <end position="866"/>
    </location>
</feature>